<reference evidence="5" key="2">
    <citation type="submission" date="2020-09" db="EMBL/GenBank/DDBJ databases">
        <authorList>
            <person name="Sun Q."/>
            <person name="Kim S."/>
        </authorList>
    </citation>
    <scope>NUCLEOTIDE SEQUENCE</scope>
    <source>
        <strain evidence="5">KCTC 12368</strain>
    </source>
</reference>
<name>A0A918UPK2_9BACT</name>
<organism evidence="5 6">
    <name type="scientific">Echinicola pacifica</name>
    <dbReference type="NCBI Taxonomy" id="346377"/>
    <lineage>
        <taxon>Bacteria</taxon>
        <taxon>Pseudomonadati</taxon>
        <taxon>Bacteroidota</taxon>
        <taxon>Cytophagia</taxon>
        <taxon>Cytophagales</taxon>
        <taxon>Cyclobacteriaceae</taxon>
        <taxon>Echinicola</taxon>
    </lineage>
</organism>
<dbReference type="SUPFAM" id="SSF47413">
    <property type="entry name" value="lambda repressor-like DNA-binding domains"/>
    <property type="match status" value="1"/>
</dbReference>
<keyword evidence="1" id="KW-0805">Transcription regulation</keyword>
<accession>A0A918UPK2</accession>
<dbReference type="InterPro" id="IPR000843">
    <property type="entry name" value="HTH_LacI"/>
</dbReference>
<gene>
    <name evidence="5" type="primary">ccpA</name>
    <name evidence="5" type="ORF">GCM10007049_16720</name>
</gene>
<dbReference type="CDD" id="cd06267">
    <property type="entry name" value="PBP1_LacI_sugar_binding-like"/>
    <property type="match status" value="1"/>
</dbReference>
<reference evidence="5" key="1">
    <citation type="journal article" date="2014" name="Int. J. Syst. Evol. Microbiol.">
        <title>Complete genome sequence of Corynebacterium casei LMG S-19264T (=DSM 44701T), isolated from a smear-ripened cheese.</title>
        <authorList>
            <consortium name="US DOE Joint Genome Institute (JGI-PGF)"/>
            <person name="Walter F."/>
            <person name="Albersmeier A."/>
            <person name="Kalinowski J."/>
            <person name="Ruckert C."/>
        </authorList>
    </citation>
    <scope>NUCLEOTIDE SEQUENCE</scope>
    <source>
        <strain evidence="5">KCTC 12368</strain>
    </source>
</reference>
<dbReference type="PROSITE" id="PS50932">
    <property type="entry name" value="HTH_LACI_2"/>
    <property type="match status" value="1"/>
</dbReference>
<dbReference type="InterPro" id="IPR028082">
    <property type="entry name" value="Peripla_BP_I"/>
</dbReference>
<evidence type="ECO:0000313" key="5">
    <source>
        <dbReference type="EMBL" id="GGZ24934.1"/>
    </source>
</evidence>
<evidence type="ECO:0000256" key="3">
    <source>
        <dbReference type="ARBA" id="ARBA00023163"/>
    </source>
</evidence>
<evidence type="ECO:0000256" key="1">
    <source>
        <dbReference type="ARBA" id="ARBA00023015"/>
    </source>
</evidence>
<dbReference type="Proteomes" id="UP000619457">
    <property type="component" value="Unassembled WGS sequence"/>
</dbReference>
<evidence type="ECO:0000256" key="2">
    <source>
        <dbReference type="ARBA" id="ARBA00023125"/>
    </source>
</evidence>
<dbReference type="Gene3D" id="1.10.260.40">
    <property type="entry name" value="lambda repressor-like DNA-binding domains"/>
    <property type="match status" value="1"/>
</dbReference>
<dbReference type="AlphaFoldDB" id="A0A918UPK2"/>
<dbReference type="InterPro" id="IPR010982">
    <property type="entry name" value="Lambda_DNA-bd_dom_sf"/>
</dbReference>
<keyword evidence="6" id="KW-1185">Reference proteome</keyword>
<dbReference type="Gene3D" id="3.40.50.2300">
    <property type="match status" value="2"/>
</dbReference>
<dbReference type="InterPro" id="IPR046335">
    <property type="entry name" value="LacI/GalR-like_sensor"/>
</dbReference>
<comment type="caution">
    <text evidence="5">The sequence shown here is derived from an EMBL/GenBank/DDBJ whole genome shotgun (WGS) entry which is preliminary data.</text>
</comment>
<dbReference type="Pfam" id="PF13377">
    <property type="entry name" value="Peripla_BP_3"/>
    <property type="match status" value="1"/>
</dbReference>
<dbReference type="RefSeq" id="WP_018473456.1">
    <property type="nucleotide sequence ID" value="NZ_BMWX01000003.1"/>
</dbReference>
<dbReference type="CDD" id="cd01392">
    <property type="entry name" value="HTH_LacI"/>
    <property type="match status" value="1"/>
</dbReference>
<dbReference type="SUPFAM" id="SSF53822">
    <property type="entry name" value="Periplasmic binding protein-like I"/>
    <property type="match status" value="1"/>
</dbReference>
<dbReference type="PANTHER" id="PTHR30146">
    <property type="entry name" value="LACI-RELATED TRANSCRIPTIONAL REPRESSOR"/>
    <property type="match status" value="1"/>
</dbReference>
<evidence type="ECO:0000313" key="6">
    <source>
        <dbReference type="Proteomes" id="UP000619457"/>
    </source>
</evidence>
<dbReference type="GO" id="GO:0000976">
    <property type="term" value="F:transcription cis-regulatory region binding"/>
    <property type="evidence" value="ECO:0007669"/>
    <property type="project" value="TreeGrafter"/>
</dbReference>
<dbReference type="EMBL" id="BMWX01000003">
    <property type="protein sequence ID" value="GGZ24934.1"/>
    <property type="molecule type" value="Genomic_DNA"/>
</dbReference>
<sequence length="341" mass="37763">MKEYITIKDLAGKLGLSIGTVSKAFNPNYSDISVSTRNRILKTARELGYVPNPFARKLLKKQTLNIGIIVPEFLHSYFSEVIFSAQEAFLQQGYQTLIMSSNEDSDLEMENIKTLMNHMVDGLIISVTKTSKNHEFLNNIIQSGLPVVQFNRVSDLVDAPKVIFNDYKWAVFATEHLIEQGCRNLVHLGLSKHIPLGKQRILGFRKAMDKHQLPYSEDQIVEAGITIADGEAAMTRLLDRGIIPDGIMAAGDPLAIGAMKILKRHDIHIPSQVKVIGFTESALAKVVEPELSSISQPTSKIGKLISQILLDQIAGKPMEKSVHLIDGKLNIRESSTGLPIQ</sequence>
<keyword evidence="2" id="KW-0238">DNA-binding</keyword>
<feature type="domain" description="HTH lacI-type" evidence="4">
    <location>
        <begin position="5"/>
        <end position="60"/>
    </location>
</feature>
<keyword evidence="3" id="KW-0804">Transcription</keyword>
<evidence type="ECO:0000259" key="4">
    <source>
        <dbReference type="PROSITE" id="PS50932"/>
    </source>
</evidence>
<dbReference type="PANTHER" id="PTHR30146:SF109">
    <property type="entry name" value="HTH-TYPE TRANSCRIPTIONAL REGULATOR GALS"/>
    <property type="match status" value="1"/>
</dbReference>
<dbReference type="GO" id="GO:0003700">
    <property type="term" value="F:DNA-binding transcription factor activity"/>
    <property type="evidence" value="ECO:0007669"/>
    <property type="project" value="TreeGrafter"/>
</dbReference>
<dbReference type="SMART" id="SM00354">
    <property type="entry name" value="HTH_LACI"/>
    <property type="match status" value="1"/>
</dbReference>
<protein>
    <submittedName>
        <fullName evidence="5">LacI family transcriptional regulator</fullName>
    </submittedName>
</protein>
<dbReference type="Pfam" id="PF00356">
    <property type="entry name" value="LacI"/>
    <property type="match status" value="1"/>
</dbReference>
<proteinExistence type="predicted"/>